<evidence type="ECO:0000313" key="1">
    <source>
        <dbReference type="EMBL" id="TFA99669.1"/>
    </source>
</evidence>
<organism evidence="1 2">
    <name type="scientific">Trichoderma ghanense</name>
    <dbReference type="NCBI Taxonomy" id="65468"/>
    <lineage>
        <taxon>Eukaryota</taxon>
        <taxon>Fungi</taxon>
        <taxon>Dikarya</taxon>
        <taxon>Ascomycota</taxon>
        <taxon>Pezizomycotina</taxon>
        <taxon>Sordariomycetes</taxon>
        <taxon>Hypocreomycetidae</taxon>
        <taxon>Hypocreales</taxon>
        <taxon>Hypocreaceae</taxon>
        <taxon>Trichoderma</taxon>
    </lineage>
</organism>
<keyword evidence="2" id="KW-1185">Reference proteome</keyword>
<dbReference type="RefSeq" id="XP_073555871.1">
    <property type="nucleotide sequence ID" value="XM_073705525.1"/>
</dbReference>
<accession>A0ABY2GWN7</accession>
<protein>
    <submittedName>
        <fullName evidence="1">Uncharacterized protein</fullName>
    </submittedName>
</protein>
<dbReference type="Proteomes" id="UP001642720">
    <property type="component" value="Unassembled WGS sequence"/>
</dbReference>
<reference evidence="1 2" key="1">
    <citation type="submission" date="2018-01" db="EMBL/GenBank/DDBJ databases">
        <title>Genome characterization of the sugarcane-associated fungus Trichoderma ghanense CCMA-1212 and their application in lignocelulose bioconversion.</title>
        <authorList>
            <person name="Steindorff A.S."/>
            <person name="Mendes T.D."/>
            <person name="Vilela E.S.D."/>
            <person name="Rodrigues D.S."/>
            <person name="Formighieri E.F."/>
            <person name="Melo I.S."/>
            <person name="Favaro L.C.L."/>
        </authorList>
    </citation>
    <scope>NUCLEOTIDE SEQUENCE [LARGE SCALE GENOMIC DNA]</scope>
    <source>
        <strain evidence="1 2">CCMA-1212</strain>
    </source>
</reference>
<name>A0ABY2GWN7_9HYPO</name>
<gene>
    <name evidence="1" type="ORF">CCMA1212_008391</name>
</gene>
<proteinExistence type="predicted"/>
<dbReference type="EMBL" id="PPTA01000013">
    <property type="protein sequence ID" value="TFA99669.1"/>
    <property type="molecule type" value="Genomic_DNA"/>
</dbReference>
<sequence length="119" mass="13103">MVGYRAPAEGIEDEVLTQRRSLRFRQYGQMEKTEGAALHPLAMHSVLHPKATILADRKTTTCASTDAQTPRCSPRQAKAKRTESCALKTIPQHGVGMAEPIRRWLRLALGSKPGLPRGS</sequence>
<comment type="caution">
    <text evidence="1">The sequence shown here is derived from an EMBL/GenBank/DDBJ whole genome shotgun (WGS) entry which is preliminary data.</text>
</comment>
<dbReference type="GeneID" id="300579975"/>
<evidence type="ECO:0000313" key="2">
    <source>
        <dbReference type="Proteomes" id="UP001642720"/>
    </source>
</evidence>